<protein>
    <submittedName>
        <fullName evidence="1">Uncharacterized protein</fullName>
    </submittedName>
</protein>
<gene>
    <name evidence="1" type="ORF">METZ01_LOCUS217528</name>
</gene>
<organism evidence="1">
    <name type="scientific">marine metagenome</name>
    <dbReference type="NCBI Taxonomy" id="408172"/>
    <lineage>
        <taxon>unclassified sequences</taxon>
        <taxon>metagenomes</taxon>
        <taxon>ecological metagenomes</taxon>
    </lineage>
</organism>
<accession>A0A382FQN5</accession>
<dbReference type="EMBL" id="UINC01051021">
    <property type="protein sequence ID" value="SVB64674.1"/>
    <property type="molecule type" value="Genomic_DNA"/>
</dbReference>
<sequence length="60" mass="6508">MTVLQNRPYTGSIVINLCVPVLTITRDRLPDHELSDVKDSPVGNAGEAFVIGIEIPMTTV</sequence>
<evidence type="ECO:0000313" key="1">
    <source>
        <dbReference type="EMBL" id="SVB64674.1"/>
    </source>
</evidence>
<dbReference type="AlphaFoldDB" id="A0A382FQN5"/>
<reference evidence="1" key="1">
    <citation type="submission" date="2018-05" db="EMBL/GenBank/DDBJ databases">
        <authorList>
            <person name="Lanie J.A."/>
            <person name="Ng W.-L."/>
            <person name="Kazmierczak K.M."/>
            <person name="Andrzejewski T.M."/>
            <person name="Davidsen T.M."/>
            <person name="Wayne K.J."/>
            <person name="Tettelin H."/>
            <person name="Glass J.I."/>
            <person name="Rusch D."/>
            <person name="Podicherti R."/>
            <person name="Tsui H.-C.T."/>
            <person name="Winkler M.E."/>
        </authorList>
    </citation>
    <scope>NUCLEOTIDE SEQUENCE</scope>
</reference>
<name>A0A382FQN5_9ZZZZ</name>
<proteinExistence type="predicted"/>